<dbReference type="Pfam" id="PF00670">
    <property type="entry name" value="AdoHcyase_NAD"/>
    <property type="match status" value="1"/>
</dbReference>
<dbReference type="OrthoDB" id="9805103at2"/>
<keyword evidence="4" id="KW-1185">Reference proteome</keyword>
<evidence type="ECO:0000313" key="3">
    <source>
        <dbReference type="EMBL" id="CAA0094755.1"/>
    </source>
</evidence>
<keyword evidence="3" id="KW-0378">Hydrolase</keyword>
<dbReference type="GO" id="GO:0004013">
    <property type="term" value="F:adenosylhomocysteinase activity"/>
    <property type="evidence" value="ECO:0007669"/>
    <property type="project" value="TreeGrafter"/>
</dbReference>
<evidence type="ECO:0000313" key="4">
    <source>
        <dbReference type="Proteomes" id="UP000441399"/>
    </source>
</evidence>
<dbReference type="Proteomes" id="UP000441399">
    <property type="component" value="Unassembled WGS sequence"/>
</dbReference>
<sequence length="351" mass="38719">MFEHFAQRVKNSYAPIRISFLSEQEEQYRQNPPYKGLKVLHNVPLTHATIIKLSALVAAGAEVTVTSPSFMTPEPTFLQAAIDAGMTWLPLSECKNMPFDVHLDCAAELLDITPPRLGTIELTGTGTQKYQHSDLSFPCISIDLSSVKALETCLGTGEAFVRAFNQLTGKSLAGKTATVFGFGKVGIGIAERLRDIEFHVSIVDSDPHKLTEANQNQFTAISSNDIAAVEHAIESSFVVVTATGKTNCIGSKYRRSSFSNCWLANMGAEDEFGDTFSEADVLCKKRPINFSIDEPTRIEYLDPVFYAHNQAIEILLQRSLSNGVHPYPQNLSDNIVARWKSIHNIEFTLEG</sequence>
<dbReference type="AlphaFoldDB" id="A0A5S9NVI1"/>
<evidence type="ECO:0000259" key="2">
    <source>
        <dbReference type="SMART" id="SM00997"/>
    </source>
</evidence>
<dbReference type="SMART" id="SM00997">
    <property type="entry name" value="AdoHcyase_NAD"/>
    <property type="match status" value="1"/>
</dbReference>
<dbReference type="GO" id="GO:0005829">
    <property type="term" value="C:cytosol"/>
    <property type="evidence" value="ECO:0007669"/>
    <property type="project" value="TreeGrafter"/>
</dbReference>
<dbReference type="SUPFAM" id="SSF51735">
    <property type="entry name" value="NAD(P)-binding Rossmann-fold domains"/>
    <property type="match status" value="1"/>
</dbReference>
<proteinExistence type="inferred from homology"/>
<comment type="similarity">
    <text evidence="1">Belongs to the adenosylhomocysteinase family.</text>
</comment>
<gene>
    <name evidence="3" type="primary">ahcY_3</name>
    <name evidence="3" type="ORF">OPDIPICF_03998</name>
</gene>
<name>A0A5S9NVI1_9GAMM</name>
<dbReference type="SUPFAM" id="SSF52283">
    <property type="entry name" value="Formate/glycerate dehydrogenase catalytic domain-like"/>
    <property type="match status" value="1"/>
</dbReference>
<evidence type="ECO:0000256" key="1">
    <source>
        <dbReference type="ARBA" id="ARBA00007122"/>
    </source>
</evidence>
<dbReference type="PANTHER" id="PTHR23420">
    <property type="entry name" value="ADENOSYLHOMOCYSTEINASE"/>
    <property type="match status" value="1"/>
</dbReference>
<dbReference type="GO" id="GO:0033353">
    <property type="term" value="P:S-adenosylmethionine cycle"/>
    <property type="evidence" value="ECO:0007669"/>
    <property type="project" value="TreeGrafter"/>
</dbReference>
<reference evidence="3 4" key="1">
    <citation type="submission" date="2019-11" db="EMBL/GenBank/DDBJ databases">
        <authorList>
            <person name="Holert J."/>
        </authorList>
    </citation>
    <scope>NUCLEOTIDE SEQUENCE [LARGE SCALE GENOMIC DNA]</scope>
    <source>
        <strain evidence="3">SB11_3</strain>
    </source>
</reference>
<feature type="domain" description="S-adenosyl-L-homocysteine hydrolase NAD binding" evidence="2">
    <location>
        <begin position="152"/>
        <end position="295"/>
    </location>
</feature>
<dbReference type="InterPro" id="IPR036291">
    <property type="entry name" value="NAD(P)-bd_dom_sf"/>
</dbReference>
<dbReference type="Gene3D" id="3.40.50.720">
    <property type="entry name" value="NAD(P)-binding Rossmann-like Domain"/>
    <property type="match status" value="1"/>
</dbReference>
<accession>A0A5S9NVI1</accession>
<dbReference type="EMBL" id="CACSIO010000003">
    <property type="protein sequence ID" value="CAA0094755.1"/>
    <property type="molecule type" value="Genomic_DNA"/>
</dbReference>
<dbReference type="EC" id="3.3.1.1" evidence="3"/>
<organism evidence="3 4">
    <name type="scientific">BD1-7 clade bacterium</name>
    <dbReference type="NCBI Taxonomy" id="2029982"/>
    <lineage>
        <taxon>Bacteria</taxon>
        <taxon>Pseudomonadati</taxon>
        <taxon>Pseudomonadota</taxon>
        <taxon>Gammaproteobacteria</taxon>
        <taxon>Cellvibrionales</taxon>
        <taxon>Spongiibacteraceae</taxon>
        <taxon>BD1-7 clade</taxon>
    </lineage>
</organism>
<protein>
    <submittedName>
        <fullName evidence="3">Adenosylhomocysteinase</fullName>
        <ecNumber evidence="3">3.3.1.1</ecNumber>
    </submittedName>
</protein>
<dbReference type="PANTHER" id="PTHR23420:SF0">
    <property type="entry name" value="ADENOSYLHOMOCYSTEINASE"/>
    <property type="match status" value="1"/>
</dbReference>
<dbReference type="InterPro" id="IPR015878">
    <property type="entry name" value="Ado_hCys_hydrolase_NAD-bd"/>
</dbReference>
<dbReference type="InterPro" id="IPR000043">
    <property type="entry name" value="Adenosylhomocysteinase-like"/>
</dbReference>